<gene>
    <name evidence="4" type="ORF">SAMN05216225_1001164</name>
</gene>
<dbReference type="PANTHER" id="PTHR43693:SF1">
    <property type="entry name" value="PROTEIN PHOSPHATASE CHEZ"/>
    <property type="match status" value="1"/>
</dbReference>
<keyword evidence="5" id="KW-1185">Reference proteome</keyword>
<dbReference type="Pfam" id="PF04509">
    <property type="entry name" value="CheC"/>
    <property type="match status" value="2"/>
</dbReference>
<dbReference type="OrthoDB" id="9812187at2"/>
<evidence type="ECO:0000313" key="4">
    <source>
        <dbReference type="EMBL" id="SHF52094.1"/>
    </source>
</evidence>
<evidence type="ECO:0000256" key="2">
    <source>
        <dbReference type="ARBA" id="ARBA00022801"/>
    </source>
</evidence>
<evidence type="ECO:0000259" key="3">
    <source>
        <dbReference type="Pfam" id="PF04509"/>
    </source>
</evidence>
<proteinExistence type="predicted"/>
<dbReference type="InterPro" id="IPR028976">
    <property type="entry name" value="CheC-like_sf"/>
</dbReference>
<dbReference type="STRING" id="930117.SAMN05216225_1001164"/>
<reference evidence="4 5" key="1">
    <citation type="submission" date="2016-11" db="EMBL/GenBank/DDBJ databases">
        <authorList>
            <person name="Jaros S."/>
            <person name="Januszkiewicz K."/>
            <person name="Wedrychowicz H."/>
        </authorList>
    </citation>
    <scope>NUCLEOTIDE SEQUENCE [LARGE SCALE GENOMIC DNA]</scope>
    <source>
        <strain evidence="4 5">IBRC-M 10683</strain>
    </source>
</reference>
<evidence type="ECO:0000256" key="1">
    <source>
        <dbReference type="ARBA" id="ARBA00022500"/>
    </source>
</evidence>
<dbReference type="CDD" id="cd17909">
    <property type="entry name" value="CheC_ClassI"/>
    <property type="match status" value="1"/>
</dbReference>
<keyword evidence="1" id="KW-0145">Chemotaxis</keyword>
<dbReference type="InterPro" id="IPR050992">
    <property type="entry name" value="CheZ_family_phosphatases"/>
</dbReference>
<protein>
    <submittedName>
        <fullName evidence="4">Chemotaxis protein CheC</fullName>
    </submittedName>
</protein>
<dbReference type="GO" id="GO:0006935">
    <property type="term" value="P:chemotaxis"/>
    <property type="evidence" value="ECO:0007669"/>
    <property type="project" value="UniProtKB-KW"/>
</dbReference>
<name>A0A1M5CBE4_9BACI</name>
<dbReference type="GO" id="GO:0016787">
    <property type="term" value="F:hydrolase activity"/>
    <property type="evidence" value="ECO:0007669"/>
    <property type="project" value="UniProtKB-KW"/>
</dbReference>
<dbReference type="InterPro" id="IPR007597">
    <property type="entry name" value="CheC"/>
</dbReference>
<accession>A0A1M5CBE4</accession>
<organism evidence="4 5">
    <name type="scientific">Ornithinibacillus halophilus</name>
    <dbReference type="NCBI Taxonomy" id="930117"/>
    <lineage>
        <taxon>Bacteria</taxon>
        <taxon>Bacillati</taxon>
        <taxon>Bacillota</taxon>
        <taxon>Bacilli</taxon>
        <taxon>Bacillales</taxon>
        <taxon>Bacillaceae</taxon>
        <taxon>Ornithinibacillus</taxon>
    </lineage>
</organism>
<keyword evidence="2" id="KW-0378">Hydrolase</keyword>
<feature type="domain" description="CheC-like protein" evidence="3">
    <location>
        <begin position="114"/>
        <end position="146"/>
    </location>
</feature>
<feature type="domain" description="CheC-like protein" evidence="3">
    <location>
        <begin position="8"/>
        <end position="44"/>
    </location>
</feature>
<dbReference type="Gene3D" id="3.40.1550.10">
    <property type="entry name" value="CheC-like"/>
    <property type="match status" value="1"/>
</dbReference>
<dbReference type="PANTHER" id="PTHR43693">
    <property type="entry name" value="PROTEIN PHOSPHATASE CHEZ"/>
    <property type="match status" value="1"/>
</dbReference>
<dbReference type="Proteomes" id="UP000183988">
    <property type="component" value="Unassembled WGS sequence"/>
</dbReference>
<dbReference type="AlphaFoldDB" id="A0A1M5CBE4"/>
<dbReference type="RefSeq" id="WP_072886988.1">
    <property type="nucleotide sequence ID" value="NZ_FQVW01000001.1"/>
</dbReference>
<dbReference type="SUPFAM" id="SSF103039">
    <property type="entry name" value="CheC-like"/>
    <property type="match status" value="1"/>
</dbReference>
<evidence type="ECO:0000313" key="5">
    <source>
        <dbReference type="Proteomes" id="UP000183988"/>
    </source>
</evidence>
<dbReference type="EMBL" id="FQVW01000001">
    <property type="protein sequence ID" value="SHF52094.1"/>
    <property type="molecule type" value="Genomic_DNA"/>
</dbReference>
<sequence>MKEQYSQIQLDALREIGNIGAGNAATSMSKLINKKVDMTVPKVEIVAFDEAVEILGGPEKLVVAIMFQIQGEAPGTVYLFFSIDEADSLVQQMTMSDDMKLFDEQENINEIAFSALQEAGNILAGSYLTALSDFTNINMQPSIPHLSIDMAGALLSVGLIEISTITDYAIVIDTKINDMDTTNGINSQFFLLPAVESVSKIFNAIGINEYE</sequence>